<keyword evidence="5 10" id="KW-0949">S-adenosyl-L-methionine</keyword>
<comment type="subcellular location">
    <subcellularLocation>
        <location evidence="10">Cytoplasm</location>
    </subcellularLocation>
</comment>
<dbReference type="InterPro" id="IPR007197">
    <property type="entry name" value="rSAM"/>
</dbReference>
<keyword evidence="12" id="KW-0456">Lyase</keyword>
<gene>
    <name evidence="12" type="ORF">EDD79_10762</name>
</gene>
<dbReference type="OrthoDB" id="9782387at2"/>
<keyword evidence="8 10" id="KW-0408">Iron</keyword>
<comment type="cofactor">
    <cofactor evidence="10">
        <name>[4Fe-4S] cluster</name>
        <dbReference type="ChEBI" id="CHEBI:49883"/>
    </cofactor>
    <text evidence="10">Binds 1 [4Fe-4S] cluster. The cluster is coordinated with 3 cysteines and an exchangeable S-adenosyl-L-methionine.</text>
</comment>
<keyword evidence="6 10" id="KW-0479">Metal-binding</keyword>
<dbReference type="PANTHER" id="PTHR30352:SF5">
    <property type="entry name" value="PYRUVATE FORMATE-LYASE 1-ACTIVATING ENZYME"/>
    <property type="match status" value="1"/>
</dbReference>
<dbReference type="CDD" id="cd01335">
    <property type="entry name" value="Radical_SAM"/>
    <property type="match status" value="1"/>
</dbReference>
<dbReference type="InterPro" id="IPR058240">
    <property type="entry name" value="rSAM_sf"/>
</dbReference>
<dbReference type="InterPro" id="IPR001989">
    <property type="entry name" value="Radical_activat_CS"/>
</dbReference>
<dbReference type="SFLD" id="SFLDG01066">
    <property type="entry name" value="organic_radical-activating_enz"/>
    <property type="match status" value="1"/>
</dbReference>
<feature type="domain" description="Radical SAM core" evidence="11">
    <location>
        <begin position="14"/>
        <end position="238"/>
    </location>
</feature>
<dbReference type="GO" id="GO:0016829">
    <property type="term" value="F:lyase activity"/>
    <property type="evidence" value="ECO:0007669"/>
    <property type="project" value="UniProtKB-KW"/>
</dbReference>
<organism evidence="12 13">
    <name type="scientific">Serpentinicella alkaliphila</name>
    <dbReference type="NCBI Taxonomy" id="1734049"/>
    <lineage>
        <taxon>Bacteria</taxon>
        <taxon>Bacillati</taxon>
        <taxon>Bacillota</taxon>
        <taxon>Clostridia</taxon>
        <taxon>Peptostreptococcales</taxon>
        <taxon>Natronincolaceae</taxon>
        <taxon>Serpentinicella</taxon>
    </lineage>
</organism>
<dbReference type="NCBIfam" id="TIGR02493">
    <property type="entry name" value="PFLA"/>
    <property type="match status" value="1"/>
</dbReference>
<reference evidence="12 13" key="1">
    <citation type="submission" date="2019-03" db="EMBL/GenBank/DDBJ databases">
        <title>Genomic Encyclopedia of Type Strains, Phase IV (KMG-IV): sequencing the most valuable type-strain genomes for metagenomic binning, comparative biology and taxonomic classification.</title>
        <authorList>
            <person name="Goeker M."/>
        </authorList>
    </citation>
    <scope>NUCLEOTIDE SEQUENCE [LARGE SCALE GENOMIC DNA]</scope>
    <source>
        <strain evidence="12 13">DSM 100013</strain>
    </source>
</reference>
<comment type="function">
    <text evidence="1 10">Activation of pyruvate formate-lyase under anaerobic conditions by generation of an organic free radical, using S-adenosylmethionine and reduced flavodoxin as cosubstrates to produce 5'-deoxy-adenosine.</text>
</comment>
<dbReference type="GO" id="GO:0043365">
    <property type="term" value="F:[formate-C-acetyltransferase]-activating enzyme activity"/>
    <property type="evidence" value="ECO:0007669"/>
    <property type="project" value="UniProtKB-UniRule"/>
</dbReference>
<dbReference type="InterPro" id="IPR012838">
    <property type="entry name" value="PFL1_activating"/>
</dbReference>
<protein>
    <recommendedName>
        <fullName evidence="3 10">Pyruvate formate-lyase-activating enzyme</fullName>
        <ecNumber evidence="10">1.97.1.4</ecNumber>
    </recommendedName>
</protein>
<dbReference type="SFLD" id="SFLDS00029">
    <property type="entry name" value="Radical_SAM"/>
    <property type="match status" value="1"/>
</dbReference>
<dbReference type="AlphaFoldDB" id="A0A4R2SVZ9"/>
<dbReference type="GO" id="GO:0046872">
    <property type="term" value="F:metal ion binding"/>
    <property type="evidence" value="ECO:0007669"/>
    <property type="project" value="UniProtKB-UniRule"/>
</dbReference>
<dbReference type="EMBL" id="SLYC01000076">
    <property type="protein sequence ID" value="TCP93495.1"/>
    <property type="molecule type" value="Genomic_DNA"/>
</dbReference>
<dbReference type="RefSeq" id="WP_132849834.1">
    <property type="nucleotide sequence ID" value="NZ_CP058648.1"/>
</dbReference>
<evidence type="ECO:0000256" key="3">
    <source>
        <dbReference type="ARBA" id="ARBA00021356"/>
    </source>
</evidence>
<name>A0A4R2SVZ9_9FIRM</name>
<dbReference type="PROSITE" id="PS51918">
    <property type="entry name" value="RADICAL_SAM"/>
    <property type="match status" value="1"/>
</dbReference>
<sequence>MLGKIHSIETMGALDGPGLRFIVFLQGCPLRCVYCHNPDTWNYSLGSEMDSDEIVKKAKRFAPYFKNKGGVTLSGGDPLMQSEFCTEIFKKLKENKIHTALDTSGCIFNDNVKKLLDYTDLVILDIKHTDPLKFKEITGYEIDNTLALLKYANKKNTPLWIRQVIVPGINDTKADIEQLVNMIKPFQTIEKVELLPYHTMGVKKWNELGIEYKLENTLEPTQEKMDYLKEVIRNMGFKM</sequence>
<keyword evidence="7 10" id="KW-0560">Oxidoreductase</keyword>
<evidence type="ECO:0000256" key="5">
    <source>
        <dbReference type="ARBA" id="ARBA00022691"/>
    </source>
</evidence>
<dbReference type="InterPro" id="IPR013785">
    <property type="entry name" value="Aldolase_TIM"/>
</dbReference>
<dbReference type="GO" id="GO:0005737">
    <property type="term" value="C:cytoplasm"/>
    <property type="evidence" value="ECO:0007669"/>
    <property type="project" value="UniProtKB-SubCell"/>
</dbReference>
<dbReference type="PANTHER" id="PTHR30352">
    <property type="entry name" value="PYRUVATE FORMATE-LYASE-ACTIVATING ENZYME"/>
    <property type="match status" value="1"/>
</dbReference>
<evidence type="ECO:0000259" key="11">
    <source>
        <dbReference type="PROSITE" id="PS51918"/>
    </source>
</evidence>
<comment type="catalytic activity">
    <reaction evidence="10">
        <text>glycyl-[formate C-acetyltransferase] + reduced [flavodoxin] + S-adenosyl-L-methionine = glycin-2-yl radical-[formate C-acetyltransferase] + semiquinone [flavodoxin] + 5'-deoxyadenosine + L-methionine + H(+)</text>
        <dbReference type="Rhea" id="RHEA:19225"/>
        <dbReference type="Rhea" id="RHEA-COMP:10622"/>
        <dbReference type="Rhea" id="RHEA-COMP:12190"/>
        <dbReference type="Rhea" id="RHEA-COMP:12191"/>
        <dbReference type="Rhea" id="RHEA-COMP:14480"/>
        <dbReference type="ChEBI" id="CHEBI:15378"/>
        <dbReference type="ChEBI" id="CHEBI:17319"/>
        <dbReference type="ChEBI" id="CHEBI:29947"/>
        <dbReference type="ChEBI" id="CHEBI:32722"/>
        <dbReference type="ChEBI" id="CHEBI:57618"/>
        <dbReference type="ChEBI" id="CHEBI:57844"/>
        <dbReference type="ChEBI" id="CHEBI:59789"/>
        <dbReference type="ChEBI" id="CHEBI:140311"/>
        <dbReference type="EC" id="1.97.1.4"/>
    </reaction>
</comment>
<dbReference type="EC" id="1.97.1.4" evidence="10"/>
<evidence type="ECO:0000256" key="10">
    <source>
        <dbReference type="RuleBase" id="RU362053"/>
    </source>
</evidence>
<comment type="similarity">
    <text evidence="2 10">Belongs to the organic radical-activating enzymes family.</text>
</comment>
<proteinExistence type="inferred from homology"/>
<evidence type="ECO:0000256" key="4">
    <source>
        <dbReference type="ARBA" id="ARBA00022485"/>
    </source>
</evidence>
<evidence type="ECO:0000256" key="2">
    <source>
        <dbReference type="ARBA" id="ARBA00009777"/>
    </source>
</evidence>
<dbReference type="GO" id="GO:0051539">
    <property type="term" value="F:4 iron, 4 sulfur cluster binding"/>
    <property type="evidence" value="ECO:0007669"/>
    <property type="project" value="UniProtKB-UniRule"/>
</dbReference>
<evidence type="ECO:0000313" key="13">
    <source>
        <dbReference type="Proteomes" id="UP000295504"/>
    </source>
</evidence>
<evidence type="ECO:0000256" key="1">
    <source>
        <dbReference type="ARBA" id="ARBA00003141"/>
    </source>
</evidence>
<evidence type="ECO:0000256" key="7">
    <source>
        <dbReference type="ARBA" id="ARBA00023002"/>
    </source>
</evidence>
<dbReference type="Proteomes" id="UP000295504">
    <property type="component" value="Unassembled WGS sequence"/>
</dbReference>
<dbReference type="Gene3D" id="3.20.20.70">
    <property type="entry name" value="Aldolase class I"/>
    <property type="match status" value="1"/>
</dbReference>
<dbReference type="SUPFAM" id="SSF102114">
    <property type="entry name" value="Radical SAM enzymes"/>
    <property type="match status" value="1"/>
</dbReference>
<accession>A0A4R2SVZ9</accession>
<keyword evidence="4 10" id="KW-0004">4Fe-4S</keyword>
<evidence type="ECO:0000313" key="12">
    <source>
        <dbReference type="EMBL" id="TCP93495.1"/>
    </source>
</evidence>
<keyword evidence="9 10" id="KW-0411">Iron-sulfur</keyword>
<keyword evidence="13" id="KW-1185">Reference proteome</keyword>
<evidence type="ECO:0000256" key="6">
    <source>
        <dbReference type="ARBA" id="ARBA00022723"/>
    </source>
</evidence>
<dbReference type="Pfam" id="PF04055">
    <property type="entry name" value="Radical_SAM"/>
    <property type="match status" value="1"/>
</dbReference>
<dbReference type="InterPro" id="IPR034457">
    <property type="entry name" value="Organic_radical-activating"/>
</dbReference>
<comment type="caution">
    <text evidence="12">The sequence shown here is derived from an EMBL/GenBank/DDBJ whole genome shotgun (WGS) entry which is preliminary data.</text>
</comment>
<evidence type="ECO:0000256" key="8">
    <source>
        <dbReference type="ARBA" id="ARBA00023004"/>
    </source>
</evidence>
<keyword evidence="10" id="KW-0963">Cytoplasm</keyword>
<dbReference type="SFLD" id="SFLDG01067">
    <property type="entry name" value="SPASM/twitch_domain_containing"/>
    <property type="match status" value="1"/>
</dbReference>
<dbReference type="PROSITE" id="PS01087">
    <property type="entry name" value="RADICAL_ACTIVATING"/>
    <property type="match status" value="1"/>
</dbReference>
<keyword evidence="12" id="KW-0670">Pyruvate</keyword>
<evidence type="ECO:0000256" key="9">
    <source>
        <dbReference type="ARBA" id="ARBA00023014"/>
    </source>
</evidence>